<comment type="caution">
    <text evidence="8">The sequence shown here is derived from an EMBL/GenBank/DDBJ whole genome shotgun (WGS) entry which is preliminary data.</text>
</comment>
<dbReference type="RefSeq" id="WP_134000020.1">
    <property type="nucleotide sequence ID" value="NZ_SODV01000002.1"/>
</dbReference>
<evidence type="ECO:0000256" key="6">
    <source>
        <dbReference type="ARBA" id="ARBA00023136"/>
    </source>
</evidence>
<evidence type="ECO:0000256" key="4">
    <source>
        <dbReference type="ARBA" id="ARBA00022692"/>
    </source>
</evidence>
<sequence length="149" mass="16637">MNLIQRMEHWGDTHHPKWLDVLRMILGILLFMKAVEFMNNMDVLSSLIGKSAFLSSISIGVMAHYVIMTQLIGGFMVAFGLLTRVACLIQIPNLLGALIFVNAPSSLMSPSGSWWLSLLILLMLVFFLVEGGGPWSADRLLEHHPMKSK</sequence>
<evidence type="ECO:0000313" key="8">
    <source>
        <dbReference type="EMBL" id="TDW97565.1"/>
    </source>
</evidence>
<dbReference type="OrthoDB" id="680764at2"/>
<accession>A0A4R8DJ07</accession>
<dbReference type="PANTHER" id="PTHR33452">
    <property type="entry name" value="OXIDOREDUCTASE CATD-RELATED"/>
    <property type="match status" value="1"/>
</dbReference>
<feature type="transmembrane region" description="Helical" evidence="7">
    <location>
        <begin position="21"/>
        <end position="41"/>
    </location>
</feature>
<feature type="transmembrane region" description="Helical" evidence="7">
    <location>
        <begin position="74"/>
        <end position="100"/>
    </location>
</feature>
<evidence type="ECO:0000313" key="9">
    <source>
        <dbReference type="Proteomes" id="UP000294498"/>
    </source>
</evidence>
<evidence type="ECO:0000256" key="3">
    <source>
        <dbReference type="ARBA" id="ARBA00022475"/>
    </source>
</evidence>
<keyword evidence="3" id="KW-1003">Cell membrane</keyword>
<reference evidence="8 9" key="1">
    <citation type="submission" date="2019-03" db="EMBL/GenBank/DDBJ databases">
        <title>Genomic Encyclopedia of Type Strains, Phase IV (KMG-IV): sequencing the most valuable type-strain genomes for metagenomic binning, comparative biology and taxonomic classification.</title>
        <authorList>
            <person name="Goeker M."/>
        </authorList>
    </citation>
    <scope>NUCLEOTIDE SEQUENCE [LARGE SCALE GENOMIC DNA]</scope>
    <source>
        <strain evidence="8 9">DSM 100059</strain>
    </source>
</reference>
<keyword evidence="5 7" id="KW-1133">Transmembrane helix</keyword>
<dbReference type="Proteomes" id="UP000294498">
    <property type="component" value="Unassembled WGS sequence"/>
</dbReference>
<dbReference type="InterPro" id="IPR032808">
    <property type="entry name" value="DoxX"/>
</dbReference>
<keyword evidence="9" id="KW-1185">Reference proteome</keyword>
<keyword evidence="6 7" id="KW-0472">Membrane</keyword>
<dbReference type="EMBL" id="SODV01000002">
    <property type="protein sequence ID" value="TDW97565.1"/>
    <property type="molecule type" value="Genomic_DNA"/>
</dbReference>
<protein>
    <submittedName>
        <fullName evidence="8">Putative membrane protein YphA (DoxX/SURF4 family)</fullName>
    </submittedName>
</protein>
<gene>
    <name evidence="8" type="ORF">EDB95_5415</name>
</gene>
<evidence type="ECO:0000256" key="5">
    <source>
        <dbReference type="ARBA" id="ARBA00022989"/>
    </source>
</evidence>
<feature type="transmembrane region" description="Helical" evidence="7">
    <location>
        <begin position="47"/>
        <end position="67"/>
    </location>
</feature>
<proteinExistence type="inferred from homology"/>
<dbReference type="InterPro" id="IPR051907">
    <property type="entry name" value="DoxX-like_oxidoreductase"/>
</dbReference>
<comment type="subcellular location">
    <subcellularLocation>
        <location evidence="1">Cell membrane</location>
        <topology evidence="1">Multi-pass membrane protein</topology>
    </subcellularLocation>
</comment>
<comment type="similarity">
    <text evidence="2">Belongs to the DoxX family.</text>
</comment>
<organism evidence="8 9">
    <name type="scientific">Dinghuibacter silviterrae</name>
    <dbReference type="NCBI Taxonomy" id="1539049"/>
    <lineage>
        <taxon>Bacteria</taxon>
        <taxon>Pseudomonadati</taxon>
        <taxon>Bacteroidota</taxon>
        <taxon>Chitinophagia</taxon>
        <taxon>Chitinophagales</taxon>
        <taxon>Chitinophagaceae</taxon>
        <taxon>Dinghuibacter</taxon>
    </lineage>
</organism>
<dbReference type="AlphaFoldDB" id="A0A4R8DJ07"/>
<keyword evidence="4 7" id="KW-0812">Transmembrane</keyword>
<dbReference type="PANTHER" id="PTHR33452:SF1">
    <property type="entry name" value="INNER MEMBRANE PROTEIN YPHA-RELATED"/>
    <property type="match status" value="1"/>
</dbReference>
<evidence type="ECO:0000256" key="7">
    <source>
        <dbReference type="SAM" id="Phobius"/>
    </source>
</evidence>
<evidence type="ECO:0000256" key="1">
    <source>
        <dbReference type="ARBA" id="ARBA00004651"/>
    </source>
</evidence>
<name>A0A4R8DJ07_9BACT</name>
<evidence type="ECO:0000256" key="2">
    <source>
        <dbReference type="ARBA" id="ARBA00006679"/>
    </source>
</evidence>
<feature type="transmembrane region" description="Helical" evidence="7">
    <location>
        <begin position="112"/>
        <end position="129"/>
    </location>
</feature>
<dbReference type="Pfam" id="PF07681">
    <property type="entry name" value="DoxX"/>
    <property type="match status" value="1"/>
</dbReference>
<dbReference type="GO" id="GO:0005886">
    <property type="term" value="C:plasma membrane"/>
    <property type="evidence" value="ECO:0007669"/>
    <property type="project" value="UniProtKB-SubCell"/>
</dbReference>